<keyword evidence="2" id="KW-1185">Reference proteome</keyword>
<accession>A0AAE3GZI7</accession>
<dbReference type="EMBL" id="JAMZMM010000732">
    <property type="protein sequence ID" value="MCP2732678.1"/>
    <property type="molecule type" value="Genomic_DNA"/>
</dbReference>
<protein>
    <submittedName>
        <fullName evidence="1">Uncharacterized protein</fullName>
    </submittedName>
</protein>
<sequence>MSNKEINFNKVNLLADSKSILDHLSIDPSTIKYIKPRWKRTQYRAIVNWLTKYQAYENASNLEKVKGLSEAFYTFCNVEEWTKAVRIVAYRL</sequence>
<name>A0AAE3GZI7_9CYAN</name>
<feature type="non-terminal residue" evidence="1">
    <location>
        <position position="92"/>
    </location>
</feature>
<dbReference type="AlphaFoldDB" id="A0AAE3GZI7"/>
<organism evidence="1 2">
    <name type="scientific">Limnofasciculus baicalensis BBK-W-15</name>
    <dbReference type="NCBI Taxonomy" id="2699891"/>
    <lineage>
        <taxon>Bacteria</taxon>
        <taxon>Bacillati</taxon>
        <taxon>Cyanobacteriota</taxon>
        <taxon>Cyanophyceae</taxon>
        <taxon>Coleofasciculales</taxon>
        <taxon>Coleofasciculaceae</taxon>
        <taxon>Limnofasciculus</taxon>
        <taxon>Limnofasciculus baicalensis</taxon>
    </lineage>
</organism>
<dbReference type="Proteomes" id="UP001204953">
    <property type="component" value="Unassembled WGS sequence"/>
</dbReference>
<evidence type="ECO:0000313" key="1">
    <source>
        <dbReference type="EMBL" id="MCP2732678.1"/>
    </source>
</evidence>
<gene>
    <name evidence="1" type="ORF">NJ959_30050</name>
</gene>
<evidence type="ECO:0000313" key="2">
    <source>
        <dbReference type="Proteomes" id="UP001204953"/>
    </source>
</evidence>
<reference evidence="1" key="1">
    <citation type="submission" date="2022-06" db="EMBL/GenBank/DDBJ databases">
        <title>New cyanobacteria of genus Symplocastrum in benthos of Lake Baikal.</title>
        <authorList>
            <person name="Sorokovikova E."/>
            <person name="Tikhonova I."/>
            <person name="Krasnopeev A."/>
            <person name="Evseev P."/>
            <person name="Gladkikh A."/>
            <person name="Belykh O."/>
        </authorList>
    </citation>
    <scope>NUCLEOTIDE SEQUENCE</scope>
    <source>
        <strain evidence="1">BBK-W-15</strain>
    </source>
</reference>
<proteinExistence type="predicted"/>
<comment type="caution">
    <text evidence="1">The sequence shown here is derived from an EMBL/GenBank/DDBJ whole genome shotgun (WGS) entry which is preliminary data.</text>
</comment>